<dbReference type="Proteomes" id="UP001314263">
    <property type="component" value="Unassembled WGS sequence"/>
</dbReference>
<dbReference type="InterPro" id="IPR008333">
    <property type="entry name" value="Cbr1-like_FAD-bd_dom"/>
</dbReference>
<organism evidence="8 9">
    <name type="scientific">Coccomyxa viridis</name>
    <dbReference type="NCBI Taxonomy" id="1274662"/>
    <lineage>
        <taxon>Eukaryota</taxon>
        <taxon>Viridiplantae</taxon>
        <taxon>Chlorophyta</taxon>
        <taxon>core chlorophytes</taxon>
        <taxon>Trebouxiophyceae</taxon>
        <taxon>Trebouxiophyceae incertae sedis</taxon>
        <taxon>Coccomyxaceae</taxon>
        <taxon>Coccomyxa</taxon>
    </lineage>
</organism>
<reference evidence="8 9" key="1">
    <citation type="submission" date="2023-10" db="EMBL/GenBank/DDBJ databases">
        <authorList>
            <person name="Maclean D."/>
            <person name="Macfadyen A."/>
        </authorList>
    </citation>
    <scope>NUCLEOTIDE SEQUENCE [LARGE SCALE GENOMIC DNA]</scope>
</reference>
<evidence type="ECO:0000259" key="7">
    <source>
        <dbReference type="PROSITE" id="PS51384"/>
    </source>
</evidence>
<evidence type="ECO:0000256" key="4">
    <source>
        <dbReference type="ARBA" id="ARBA00023002"/>
    </source>
</evidence>
<keyword evidence="6" id="KW-1133">Transmembrane helix</keyword>
<sequence length="334" mass="35287">MDFSSNMTAFQQAAGQNGMASFGDLSTMYQDNAYFVWAALGATVAAVPLSTLVFGSSKPPAPFLSSEEWKTITLTKVDQETHDVKRLTFKLPHKKQLLGLPAGQCLKVKAATFGKAGIEQAFNPVSTETPGEVVLLVKAYPGRHGMGPTHPEHLIGTSLHKLQVGQTIEIKGPFGEFTYQPGQYKSVGLLAGGTGVTAVASLASTILNNPEDTAKVSLLYASNSMKDVMLKSSLDAMAAGSDGKLKVTHVLNEAPDDVSADISVGLLEKETISQAVGAPSKDTLLVVCGPPAFVAHQTANLAALGHDNVVVIDNMPRTVEGCAYLNTDADRRFK</sequence>
<keyword evidence="6" id="KW-0812">Transmembrane</keyword>
<dbReference type="InterPro" id="IPR017927">
    <property type="entry name" value="FAD-bd_FR_type"/>
</dbReference>
<dbReference type="EMBL" id="CAUYUE010000001">
    <property type="protein sequence ID" value="CAK0732052.1"/>
    <property type="molecule type" value="Genomic_DNA"/>
</dbReference>
<dbReference type="CDD" id="cd06183">
    <property type="entry name" value="cyt_b5_reduct_like"/>
    <property type="match status" value="1"/>
</dbReference>
<evidence type="ECO:0000256" key="1">
    <source>
        <dbReference type="ARBA" id="ARBA00001974"/>
    </source>
</evidence>
<dbReference type="InterPro" id="IPR001834">
    <property type="entry name" value="CBR-like"/>
</dbReference>
<dbReference type="PROSITE" id="PS51384">
    <property type="entry name" value="FAD_FR"/>
    <property type="match status" value="1"/>
</dbReference>
<evidence type="ECO:0000256" key="3">
    <source>
        <dbReference type="ARBA" id="ARBA00022827"/>
    </source>
</evidence>
<comment type="cofactor">
    <cofactor evidence="1 5">
        <name>FAD</name>
        <dbReference type="ChEBI" id="CHEBI:57692"/>
    </cofactor>
</comment>
<keyword evidence="4" id="KW-0560">Oxidoreductase</keyword>
<dbReference type="Gene3D" id="2.40.30.10">
    <property type="entry name" value="Translation factors"/>
    <property type="match status" value="1"/>
</dbReference>
<protein>
    <recommendedName>
        <fullName evidence="7">FAD-binding FR-type domain-containing protein</fullName>
    </recommendedName>
</protein>
<feature type="transmembrane region" description="Helical" evidence="6">
    <location>
        <begin position="34"/>
        <end position="55"/>
    </location>
</feature>
<feature type="binding site" evidence="5">
    <location>
        <position position="197"/>
    </location>
    <ligand>
        <name>FAD</name>
        <dbReference type="ChEBI" id="CHEBI:57692"/>
    </ligand>
</feature>
<feature type="binding site" evidence="5">
    <location>
        <position position="138"/>
    </location>
    <ligand>
        <name>FAD</name>
        <dbReference type="ChEBI" id="CHEBI:57692"/>
    </ligand>
</feature>
<dbReference type="SUPFAM" id="SSF52343">
    <property type="entry name" value="Ferredoxin reductase-like, C-terminal NADP-linked domain"/>
    <property type="match status" value="1"/>
</dbReference>
<dbReference type="PANTHER" id="PTHR19370">
    <property type="entry name" value="NADH-CYTOCHROME B5 REDUCTASE"/>
    <property type="match status" value="1"/>
</dbReference>
<gene>
    <name evidence="8" type="ORF">CVIRNUC_000079</name>
</gene>
<evidence type="ECO:0000256" key="6">
    <source>
        <dbReference type="SAM" id="Phobius"/>
    </source>
</evidence>
<dbReference type="InterPro" id="IPR017938">
    <property type="entry name" value="Riboflavin_synthase-like_b-brl"/>
</dbReference>
<dbReference type="GO" id="GO:0016491">
    <property type="term" value="F:oxidoreductase activity"/>
    <property type="evidence" value="ECO:0007669"/>
    <property type="project" value="UniProtKB-KW"/>
</dbReference>
<comment type="caution">
    <text evidence="8">The sequence shown here is derived from an EMBL/GenBank/DDBJ whole genome shotgun (WGS) entry which is preliminary data.</text>
</comment>
<evidence type="ECO:0000313" key="8">
    <source>
        <dbReference type="EMBL" id="CAK0732052.1"/>
    </source>
</evidence>
<dbReference type="SUPFAM" id="SSF63380">
    <property type="entry name" value="Riboflavin synthase domain-like"/>
    <property type="match status" value="1"/>
</dbReference>
<feature type="binding site" evidence="5">
    <location>
        <position position="155"/>
    </location>
    <ligand>
        <name>FAD</name>
        <dbReference type="ChEBI" id="CHEBI:57692"/>
    </ligand>
</feature>
<keyword evidence="9" id="KW-1185">Reference proteome</keyword>
<dbReference type="Gene3D" id="3.40.50.80">
    <property type="entry name" value="Nucleotide-binding domain of ferredoxin-NADP reductase (FNR) module"/>
    <property type="match status" value="1"/>
</dbReference>
<dbReference type="InterPro" id="IPR001433">
    <property type="entry name" value="OxRdtase_FAD/NAD-bd"/>
</dbReference>
<name>A0AAV1HPJ5_9CHLO</name>
<keyword evidence="3 5" id="KW-0274">FAD</keyword>
<evidence type="ECO:0000256" key="2">
    <source>
        <dbReference type="ARBA" id="ARBA00022630"/>
    </source>
</evidence>
<dbReference type="InterPro" id="IPR039261">
    <property type="entry name" value="FNR_nucleotide-bd"/>
</dbReference>
<dbReference type="Pfam" id="PF00175">
    <property type="entry name" value="NAD_binding_1"/>
    <property type="match status" value="1"/>
</dbReference>
<evidence type="ECO:0000313" key="9">
    <source>
        <dbReference type="Proteomes" id="UP001314263"/>
    </source>
</evidence>
<proteinExistence type="predicted"/>
<feature type="binding site" evidence="5">
    <location>
        <position position="136"/>
    </location>
    <ligand>
        <name>FAD</name>
        <dbReference type="ChEBI" id="CHEBI:57692"/>
    </ligand>
</feature>
<dbReference type="AlphaFoldDB" id="A0AAV1HPJ5"/>
<dbReference type="PRINTS" id="PR00406">
    <property type="entry name" value="CYTB5RDTASE"/>
</dbReference>
<keyword evidence="2 5" id="KW-0285">Flavoprotein</keyword>
<keyword evidence="6" id="KW-0472">Membrane</keyword>
<accession>A0AAV1HPJ5</accession>
<dbReference type="Pfam" id="PF00970">
    <property type="entry name" value="FAD_binding_6"/>
    <property type="match status" value="1"/>
</dbReference>
<evidence type="ECO:0000256" key="5">
    <source>
        <dbReference type="PIRSR" id="PIRSR601834-1"/>
    </source>
</evidence>
<feature type="domain" description="FAD-binding FR-type" evidence="7">
    <location>
        <begin position="67"/>
        <end position="180"/>
    </location>
</feature>